<evidence type="ECO:0000313" key="2">
    <source>
        <dbReference type="EMBL" id="URI08954.1"/>
    </source>
</evidence>
<feature type="region of interest" description="Disordered" evidence="1">
    <location>
        <begin position="77"/>
        <end position="111"/>
    </location>
</feature>
<organism evidence="2 3">
    <name type="scientific">Aquincola tertiaricarbonis</name>
    <dbReference type="NCBI Taxonomy" id="391953"/>
    <lineage>
        <taxon>Bacteria</taxon>
        <taxon>Pseudomonadati</taxon>
        <taxon>Pseudomonadota</taxon>
        <taxon>Betaproteobacteria</taxon>
        <taxon>Burkholderiales</taxon>
        <taxon>Sphaerotilaceae</taxon>
        <taxon>Aquincola</taxon>
    </lineage>
</organism>
<proteinExistence type="predicted"/>
<keyword evidence="3" id="KW-1185">Reference proteome</keyword>
<sequence>MIRPINDTLRVIEGGAFHDTASVELNKLVRHLDENGGAGSITLTIAIKKSAGGVMALAGTVTTKMPKVKPDETLMWPDANGNLVQENPKQQKLELRQVEEAPRERELRTAT</sequence>
<gene>
    <name evidence="2" type="ORF">MW290_25635</name>
</gene>
<dbReference type="RefSeq" id="WP_250197172.1">
    <property type="nucleotide sequence ID" value="NZ_CP097636.1"/>
</dbReference>
<evidence type="ECO:0000313" key="3">
    <source>
        <dbReference type="Proteomes" id="UP001056201"/>
    </source>
</evidence>
<reference evidence="2" key="1">
    <citation type="submission" date="2022-05" db="EMBL/GenBank/DDBJ databases">
        <title>An RpoN-dependent PEP-CTERM gene is involved in floc formation of an Aquincola tertiaricarbonis strain.</title>
        <authorList>
            <person name="Qiu D."/>
            <person name="Xia M."/>
        </authorList>
    </citation>
    <scope>NUCLEOTIDE SEQUENCE</scope>
    <source>
        <strain evidence="2">RN12</strain>
    </source>
</reference>
<protein>
    <submittedName>
        <fullName evidence="2">Uncharacterized protein</fullName>
    </submittedName>
</protein>
<feature type="compositionally biased region" description="Basic and acidic residues" evidence="1">
    <location>
        <begin position="89"/>
        <end position="111"/>
    </location>
</feature>
<accession>A0ABY4SCJ7</accession>
<evidence type="ECO:0000256" key="1">
    <source>
        <dbReference type="SAM" id="MobiDB-lite"/>
    </source>
</evidence>
<name>A0ABY4SCJ7_AQUTE</name>
<dbReference type="EMBL" id="CP097636">
    <property type="protein sequence ID" value="URI08954.1"/>
    <property type="molecule type" value="Genomic_DNA"/>
</dbReference>
<dbReference type="Proteomes" id="UP001056201">
    <property type="component" value="Chromosome 2"/>
</dbReference>